<feature type="region of interest" description="Disordered" evidence="5">
    <location>
        <begin position="96"/>
        <end position="119"/>
    </location>
</feature>
<accession>A0A1D1XZG3</accession>
<feature type="domain" description="Myb-like" evidence="6">
    <location>
        <begin position="558"/>
        <end position="603"/>
    </location>
</feature>
<name>A0A1D1XZG3_9ARAE</name>
<dbReference type="Gene3D" id="1.10.10.60">
    <property type="entry name" value="Homeodomain-like"/>
    <property type="match status" value="5"/>
</dbReference>
<proteinExistence type="predicted"/>
<dbReference type="GO" id="GO:0001006">
    <property type="term" value="F:RNA polymerase III type 3 promoter sequence-specific DNA binding"/>
    <property type="evidence" value="ECO:0007669"/>
    <property type="project" value="TreeGrafter"/>
</dbReference>
<dbReference type="PANTHER" id="PTHR46621">
    <property type="entry name" value="SNRNA-ACTIVATING PROTEIN COMPLEX SUBUNIT 4"/>
    <property type="match status" value="1"/>
</dbReference>
<dbReference type="FunFam" id="1.10.10.60:FF:000016">
    <property type="entry name" value="Transcriptional activator Myb isoform A"/>
    <property type="match status" value="1"/>
</dbReference>
<dbReference type="InterPro" id="IPR001005">
    <property type="entry name" value="SANT/Myb"/>
</dbReference>
<feature type="region of interest" description="Disordered" evidence="5">
    <location>
        <begin position="704"/>
        <end position="776"/>
    </location>
</feature>
<keyword evidence="1" id="KW-0805">Transcription regulation</keyword>
<evidence type="ECO:0000259" key="6">
    <source>
        <dbReference type="PROSITE" id="PS50090"/>
    </source>
</evidence>
<feature type="compositionally biased region" description="Basic and acidic residues" evidence="5">
    <location>
        <begin position="737"/>
        <end position="749"/>
    </location>
</feature>
<feature type="domain" description="Myb-like" evidence="6">
    <location>
        <begin position="446"/>
        <end position="498"/>
    </location>
</feature>
<feature type="region of interest" description="Disordered" evidence="5">
    <location>
        <begin position="48"/>
        <end position="80"/>
    </location>
</feature>
<dbReference type="Pfam" id="PF00249">
    <property type="entry name" value="Myb_DNA-binding"/>
    <property type="match status" value="2"/>
</dbReference>
<keyword evidence="3" id="KW-0804">Transcription</keyword>
<dbReference type="InterPro" id="IPR017930">
    <property type="entry name" value="Myb_dom"/>
</dbReference>
<feature type="compositionally biased region" description="Polar residues" evidence="5">
    <location>
        <begin position="723"/>
        <end position="733"/>
    </location>
</feature>
<feature type="domain" description="Myb-like" evidence="6">
    <location>
        <begin position="356"/>
        <end position="445"/>
    </location>
</feature>
<evidence type="ECO:0000256" key="2">
    <source>
        <dbReference type="ARBA" id="ARBA00023125"/>
    </source>
</evidence>
<reference evidence="8" key="1">
    <citation type="submission" date="2015-07" db="EMBL/GenBank/DDBJ databases">
        <title>Transcriptome Assembly of Anthurium amnicola.</title>
        <authorList>
            <person name="Suzuki J."/>
        </authorList>
    </citation>
    <scope>NUCLEOTIDE SEQUENCE</scope>
</reference>
<dbReference type="SMART" id="SM00717">
    <property type="entry name" value="SANT"/>
    <property type="match status" value="5"/>
</dbReference>
<dbReference type="InterPro" id="IPR051575">
    <property type="entry name" value="Myb-like_DNA-bd"/>
</dbReference>
<feature type="domain" description="HTH myb-type" evidence="7">
    <location>
        <begin position="499"/>
        <end position="554"/>
    </location>
</feature>
<dbReference type="GO" id="GO:0042796">
    <property type="term" value="P:snRNA transcription by RNA polymerase III"/>
    <property type="evidence" value="ECO:0007669"/>
    <property type="project" value="TreeGrafter"/>
</dbReference>
<dbReference type="GO" id="GO:0019185">
    <property type="term" value="C:snRNA-activating protein complex"/>
    <property type="evidence" value="ECO:0007669"/>
    <property type="project" value="TreeGrafter"/>
</dbReference>
<evidence type="ECO:0000256" key="3">
    <source>
        <dbReference type="ARBA" id="ARBA00023163"/>
    </source>
</evidence>
<keyword evidence="2" id="KW-0238">DNA-binding</keyword>
<dbReference type="Pfam" id="PF13921">
    <property type="entry name" value="Myb_DNA-bind_6"/>
    <property type="match status" value="1"/>
</dbReference>
<evidence type="ECO:0000256" key="1">
    <source>
        <dbReference type="ARBA" id="ARBA00023015"/>
    </source>
</evidence>
<dbReference type="AlphaFoldDB" id="A0A1D1XZG3"/>
<feature type="region of interest" description="Disordered" evidence="5">
    <location>
        <begin position="1"/>
        <end position="22"/>
    </location>
</feature>
<feature type="domain" description="HTH myb-type" evidence="7">
    <location>
        <begin position="612"/>
        <end position="658"/>
    </location>
</feature>
<evidence type="ECO:0000313" key="8">
    <source>
        <dbReference type="EMBL" id="JAT47767.1"/>
    </source>
</evidence>
<sequence>WPKGPGRRTALGHFPQNPTKNLSRSALLASSATTILASSSAVGTLTLRCRPLSPMAPPPPSTEEEGGGYGGSSSDSDRDDALDEDMEALRRACMITGSSPGHLGGGAGAGSLGESSDSEDDLDLLRNIQERFSIPPPDASGLPIVKPLNSILPTDSESEDDFEILRAIQRRFEQYDNDSIRKKCEKSSDEAAVDSSIVHKTFSSISVGTPEDIGNVSVNLNQAEERTCHLSSRAPMLSRFPKYAQAFVDALKKNRSCQKFIRTKLIEIEAKIEQNKKMRERLKCLVDFQAASRKRMARVLNQNKDPRVRLISLPKLKISSTSKASMRTPLQCGPPENSHVSKYKMVLSRFPVFLCKQPWSQTEKENLAKGIKQQYQERALLSTMELSSDLAGTIGDSACILRDNFEFSPARITSFLPMVNWERLSSMYLPGRSGAECEARWLNTEDPMINHNPWTILEEKKLLHIVQNKGIYNWIDIAILLGTHRTPFHCLVHYQRSLNPCILKKDWTKDEDARLRAAVETLGDDNWQIVASNMEGRTGPQCSNRWRKSLHPIGRRVGRWSVDEDKRLKITVTLFGAKNWNKIAQFIPGRTQVQCRERWVNCLDPSLNLKEWTEEEDAKLKEAITTFGYCWSKVASFVSLRTDNQCWRRWKVLFPDEVPLRQANWKMQKAVLISNFVDRESERPSIGPNDFCYVPEISSNGVLHVNNDGTGTKKLRRQRKSKNQIGLSPSNVSKPVHSRECKAKVEKSKKIVTKGNRPDHSRNSKPKVKNSKENATTDNLLEVIRHKTISNKWKKGPRKQHIELDQPICSEDNHEFVQHMELMQRPDDVFQLDATTRTCLDVASQSVHKAVSKKRKKRSDKQDIELDQHI</sequence>
<evidence type="ECO:0000259" key="7">
    <source>
        <dbReference type="PROSITE" id="PS51294"/>
    </source>
</evidence>
<protein>
    <submittedName>
        <fullName evidence="8">Myb-like protein L</fullName>
    </submittedName>
</protein>
<organism evidence="8">
    <name type="scientific">Anthurium amnicola</name>
    <dbReference type="NCBI Taxonomy" id="1678845"/>
    <lineage>
        <taxon>Eukaryota</taxon>
        <taxon>Viridiplantae</taxon>
        <taxon>Streptophyta</taxon>
        <taxon>Embryophyta</taxon>
        <taxon>Tracheophyta</taxon>
        <taxon>Spermatophyta</taxon>
        <taxon>Magnoliopsida</taxon>
        <taxon>Liliopsida</taxon>
        <taxon>Araceae</taxon>
        <taxon>Pothoideae</taxon>
        <taxon>Potheae</taxon>
        <taxon>Anthurium</taxon>
    </lineage>
</organism>
<feature type="compositionally biased region" description="Basic and acidic residues" evidence="5">
    <location>
        <begin position="860"/>
        <end position="870"/>
    </location>
</feature>
<feature type="non-terminal residue" evidence="8">
    <location>
        <position position="1"/>
    </location>
</feature>
<dbReference type="PROSITE" id="PS50090">
    <property type="entry name" value="MYB_LIKE"/>
    <property type="match status" value="5"/>
</dbReference>
<gene>
    <name evidence="8" type="primary">mybL_3</name>
    <name evidence="8" type="ORF">g.38591</name>
</gene>
<feature type="region of interest" description="Disordered" evidence="5">
    <location>
        <begin position="847"/>
        <end position="870"/>
    </location>
</feature>
<dbReference type="GO" id="GO:0042795">
    <property type="term" value="P:snRNA transcription by RNA polymerase II"/>
    <property type="evidence" value="ECO:0007669"/>
    <property type="project" value="TreeGrafter"/>
</dbReference>
<feature type="domain" description="HTH myb-type" evidence="7">
    <location>
        <begin position="558"/>
        <end position="607"/>
    </location>
</feature>
<feature type="non-terminal residue" evidence="8">
    <location>
        <position position="870"/>
    </location>
</feature>
<dbReference type="CDD" id="cd00167">
    <property type="entry name" value="SANT"/>
    <property type="match status" value="3"/>
</dbReference>
<dbReference type="EMBL" id="GDJX01020169">
    <property type="protein sequence ID" value="JAT47767.1"/>
    <property type="molecule type" value="Transcribed_RNA"/>
</dbReference>
<dbReference type="SUPFAM" id="SSF46689">
    <property type="entry name" value="Homeodomain-like"/>
    <property type="match status" value="3"/>
</dbReference>
<dbReference type="GO" id="GO:0000978">
    <property type="term" value="F:RNA polymerase II cis-regulatory region sequence-specific DNA binding"/>
    <property type="evidence" value="ECO:0007669"/>
    <property type="project" value="TreeGrafter"/>
</dbReference>
<dbReference type="InterPro" id="IPR009057">
    <property type="entry name" value="Homeodomain-like_sf"/>
</dbReference>
<feature type="domain" description="Myb-like" evidence="6">
    <location>
        <begin position="499"/>
        <end position="550"/>
    </location>
</feature>
<keyword evidence="4" id="KW-0539">Nucleus</keyword>
<dbReference type="PANTHER" id="PTHR46621:SF1">
    <property type="entry name" value="SNRNA-ACTIVATING PROTEIN COMPLEX SUBUNIT 4"/>
    <property type="match status" value="1"/>
</dbReference>
<feature type="domain" description="Myb-like" evidence="6">
    <location>
        <begin position="604"/>
        <end position="654"/>
    </location>
</feature>
<dbReference type="PROSITE" id="PS51294">
    <property type="entry name" value="HTH_MYB"/>
    <property type="match status" value="3"/>
</dbReference>
<feature type="compositionally biased region" description="Basic residues" evidence="5">
    <location>
        <begin position="850"/>
        <end position="859"/>
    </location>
</feature>
<evidence type="ECO:0000256" key="5">
    <source>
        <dbReference type="SAM" id="MobiDB-lite"/>
    </source>
</evidence>
<feature type="compositionally biased region" description="Gly residues" evidence="5">
    <location>
        <begin position="102"/>
        <end position="111"/>
    </location>
</feature>
<feature type="compositionally biased region" description="Basic residues" evidence="5">
    <location>
        <begin position="713"/>
        <end position="722"/>
    </location>
</feature>
<evidence type="ECO:0000256" key="4">
    <source>
        <dbReference type="ARBA" id="ARBA00023242"/>
    </source>
</evidence>